<evidence type="ECO:0000313" key="5">
    <source>
        <dbReference type="Proteomes" id="UP000179279"/>
    </source>
</evidence>
<comment type="subcellular location">
    <subcellularLocation>
        <location evidence="3">Cytoplasm</location>
    </subcellularLocation>
</comment>
<dbReference type="GO" id="GO:0005737">
    <property type="term" value="C:cytoplasm"/>
    <property type="evidence" value="ECO:0007669"/>
    <property type="project" value="UniProtKB-SubCell"/>
</dbReference>
<dbReference type="InterPro" id="IPR015946">
    <property type="entry name" value="KH_dom-like_a/b"/>
</dbReference>
<protein>
    <recommendedName>
        <fullName evidence="3">RNA-binding protein KhpA</fullName>
    </recommendedName>
    <alternativeName>
        <fullName evidence="3">KH-domain protein A</fullName>
    </alternativeName>
</protein>
<name>A0A1G1WV12_9BACT</name>
<dbReference type="AlphaFoldDB" id="A0A1G1WV12"/>
<keyword evidence="1 3" id="KW-0963">Cytoplasm</keyword>
<comment type="function">
    <text evidence="3">A probable RNA chaperone. Forms a complex with KhpB which binds to cellular RNA and controls its expression. Plays a role in peptidoglycan (PG) homeostasis and cell length regulation.</text>
</comment>
<dbReference type="GO" id="GO:0008360">
    <property type="term" value="P:regulation of cell shape"/>
    <property type="evidence" value="ECO:0007669"/>
    <property type="project" value="UniProtKB-KW"/>
</dbReference>
<dbReference type="EMBL" id="MHDA01000030">
    <property type="protein sequence ID" value="OGY31576.1"/>
    <property type="molecule type" value="Genomic_DNA"/>
</dbReference>
<accession>A0A1G1WV12</accession>
<dbReference type="GO" id="GO:0009252">
    <property type="term" value="P:peptidoglycan biosynthetic process"/>
    <property type="evidence" value="ECO:0007669"/>
    <property type="project" value="UniProtKB-UniRule"/>
</dbReference>
<keyword evidence="3" id="KW-0133">Cell shape</keyword>
<evidence type="ECO:0000256" key="3">
    <source>
        <dbReference type="HAMAP-Rule" id="MF_00088"/>
    </source>
</evidence>
<organism evidence="4 5">
    <name type="scientific">Candidatus Woykebacteria bacterium RIFCSPLOWO2_01_FULL_41_12</name>
    <dbReference type="NCBI Taxonomy" id="1802604"/>
    <lineage>
        <taxon>Bacteria</taxon>
        <taxon>Candidatus Woykeibacteriota</taxon>
    </lineage>
</organism>
<dbReference type="SUPFAM" id="SSF54814">
    <property type="entry name" value="Prokaryotic type KH domain (KH-domain type II)"/>
    <property type="match status" value="1"/>
</dbReference>
<dbReference type="Gene3D" id="3.30.300.20">
    <property type="match status" value="1"/>
</dbReference>
<dbReference type="Pfam" id="PF13083">
    <property type="entry name" value="KH_KhpA-B"/>
    <property type="match status" value="1"/>
</dbReference>
<comment type="subunit">
    <text evidence="3">Forms a complex with KhpB.</text>
</comment>
<comment type="similarity">
    <text evidence="3">Belongs to the KhpA RNA-binding protein family.</text>
</comment>
<evidence type="ECO:0000313" key="4">
    <source>
        <dbReference type="EMBL" id="OGY31576.1"/>
    </source>
</evidence>
<dbReference type="PROSITE" id="PS50084">
    <property type="entry name" value="KH_TYPE_1"/>
    <property type="match status" value="1"/>
</dbReference>
<evidence type="ECO:0000256" key="2">
    <source>
        <dbReference type="ARBA" id="ARBA00022884"/>
    </source>
</evidence>
<dbReference type="GO" id="GO:0003723">
    <property type="term" value="F:RNA binding"/>
    <property type="evidence" value="ECO:0007669"/>
    <property type="project" value="UniProtKB-UniRule"/>
</dbReference>
<dbReference type="PANTHER" id="PTHR34654:SF1">
    <property type="entry name" value="RNA-BINDING PROTEIN KHPA"/>
    <property type="match status" value="1"/>
</dbReference>
<dbReference type="GO" id="GO:0071555">
    <property type="term" value="P:cell wall organization"/>
    <property type="evidence" value="ECO:0007669"/>
    <property type="project" value="UniProtKB-KW"/>
</dbReference>
<dbReference type="PANTHER" id="PTHR34654">
    <property type="entry name" value="UPF0109 PROTEIN SCO5592"/>
    <property type="match status" value="1"/>
</dbReference>
<dbReference type="HAMAP" id="MF_00088">
    <property type="entry name" value="KhpA"/>
    <property type="match status" value="1"/>
</dbReference>
<comment type="caution">
    <text evidence="4">The sequence shown here is derived from an EMBL/GenBank/DDBJ whole genome shotgun (WGS) entry which is preliminary data.</text>
</comment>
<evidence type="ECO:0000256" key="1">
    <source>
        <dbReference type="ARBA" id="ARBA00022490"/>
    </source>
</evidence>
<proteinExistence type="inferred from homology"/>
<keyword evidence="3" id="KW-0961">Cell wall biogenesis/degradation</keyword>
<dbReference type="CDD" id="cd22533">
    <property type="entry name" value="KH-II_YlqC-like"/>
    <property type="match status" value="1"/>
</dbReference>
<sequence>MKDLVSFLAKNIVDKPSSVKIDEETQNGATILKLTVDKEDMGKIIGKRGRIIKSLRSILKIKAIKSGKKAFLQIQEQE</sequence>
<dbReference type="InterPro" id="IPR009019">
    <property type="entry name" value="KH_sf_prok-type"/>
</dbReference>
<reference evidence="4 5" key="1">
    <citation type="journal article" date="2016" name="Nat. Commun.">
        <title>Thousands of microbial genomes shed light on interconnected biogeochemical processes in an aquifer system.</title>
        <authorList>
            <person name="Anantharaman K."/>
            <person name="Brown C.T."/>
            <person name="Hug L.A."/>
            <person name="Sharon I."/>
            <person name="Castelle C.J."/>
            <person name="Probst A.J."/>
            <person name="Thomas B.C."/>
            <person name="Singh A."/>
            <person name="Wilkins M.J."/>
            <person name="Karaoz U."/>
            <person name="Brodie E.L."/>
            <person name="Williams K.H."/>
            <person name="Hubbard S.S."/>
            <person name="Banfield J.F."/>
        </authorList>
    </citation>
    <scope>NUCLEOTIDE SEQUENCE [LARGE SCALE GENOMIC DNA]</scope>
</reference>
<dbReference type="Proteomes" id="UP000179279">
    <property type="component" value="Unassembled WGS sequence"/>
</dbReference>
<dbReference type="InterPro" id="IPR020627">
    <property type="entry name" value="KhpA"/>
</dbReference>
<keyword evidence="2 3" id="KW-0694">RNA-binding</keyword>
<keyword evidence="3" id="KW-0143">Chaperone</keyword>
<gene>
    <name evidence="3" type="primary">khpA</name>
    <name evidence="4" type="ORF">A3A57_01735</name>
</gene>